<dbReference type="PROSITE" id="PS51140">
    <property type="entry name" value="CUE"/>
    <property type="match status" value="1"/>
</dbReference>
<feature type="non-terminal residue" evidence="4">
    <location>
        <position position="613"/>
    </location>
</feature>
<keyword evidence="5" id="KW-1185">Reference proteome</keyword>
<feature type="domain" description="CUE" evidence="3">
    <location>
        <begin position="318"/>
        <end position="361"/>
    </location>
</feature>
<evidence type="ECO:0000256" key="1">
    <source>
        <dbReference type="ARBA" id="ARBA00022786"/>
    </source>
</evidence>
<sequence>VHIPIPQYPPYQLRSLLVKKYPVIWARFLDAYVRLCYVLIAGQVSLSPNSQNQFLHFVATYLAESSQDASRILSIGAVNSANTANTALLRAPVLQAVQTYGLARLELTDAARWHFVVVYVERNGSAVRDILRGTAGRISCDNANSSDSQLPLVRRYLLERLQDVDFLRDDLRTLAALLGLHAPAGASAEARSNVEHGGAKLRHNPAKLDSEPDSLGPNASAFAQAFVSPDWIEALEALYTGASETQAALLRDVAVVSILVLSGDSIDALVAALDLRSPKDTRRKPLLNSILVSDAYRRAVPGLETRIAFIHASETRNVPSDAVAALQDMFPHASTDAAAAVLRRYDNDVDRAANAVLEGDASLSPDAFSEGDASPERDIPVGICAAELERGIQRFSLKEHETTCALDRSEISAVEVKKKTLSRALSLLYDSDEDERDDTYDDALGAPGASGSDDDASHAAFDAAEMELFGYLKNEGEAVFERSSRKSAQRTAIRTATGWSDEQIEGWRRMLRRSLRRFRMLEEQYVVVNSNRALNGRKGGSYRRNSDSDEGDSDSDQRNPEQRNIAPDKRNNSGPGPSKNELARKTANKARVGNHGRKGRHSTKTRAELAGMQ</sequence>
<dbReference type="InterPro" id="IPR009060">
    <property type="entry name" value="UBA-like_sf"/>
</dbReference>
<proteinExistence type="predicted"/>
<feature type="region of interest" description="Disordered" evidence="2">
    <location>
        <begin position="534"/>
        <end position="613"/>
    </location>
</feature>
<name>A0A4P9ZA62_9ASCO</name>
<reference evidence="5" key="1">
    <citation type="journal article" date="2018" name="Nat. Microbiol.">
        <title>Leveraging single-cell genomics to expand the fungal tree of life.</title>
        <authorList>
            <person name="Ahrendt S.R."/>
            <person name="Quandt C.A."/>
            <person name="Ciobanu D."/>
            <person name="Clum A."/>
            <person name="Salamov A."/>
            <person name="Andreopoulos B."/>
            <person name="Cheng J.F."/>
            <person name="Woyke T."/>
            <person name="Pelin A."/>
            <person name="Henrissat B."/>
            <person name="Reynolds N.K."/>
            <person name="Benny G.L."/>
            <person name="Smith M.E."/>
            <person name="James T.Y."/>
            <person name="Grigoriev I.V."/>
        </authorList>
    </citation>
    <scope>NUCLEOTIDE SEQUENCE [LARGE SCALE GENOMIC DNA]</scope>
    <source>
        <strain evidence="5">Baker2002</strain>
    </source>
</reference>
<dbReference type="InterPro" id="IPR003892">
    <property type="entry name" value="CUE"/>
</dbReference>
<dbReference type="EMBL" id="ML004480">
    <property type="protein sequence ID" value="RKP29623.1"/>
    <property type="molecule type" value="Genomic_DNA"/>
</dbReference>
<dbReference type="Gene3D" id="1.10.8.10">
    <property type="entry name" value="DNA helicase RuvA subunit, C-terminal domain"/>
    <property type="match status" value="1"/>
</dbReference>
<feature type="compositionally biased region" description="Basic residues" evidence="2">
    <location>
        <begin position="586"/>
        <end position="604"/>
    </location>
</feature>
<feature type="compositionally biased region" description="Low complexity" evidence="2">
    <location>
        <begin position="442"/>
        <end position="451"/>
    </location>
</feature>
<dbReference type="OrthoDB" id="5577209at2759"/>
<dbReference type="SMART" id="SM00546">
    <property type="entry name" value="CUE"/>
    <property type="match status" value="1"/>
</dbReference>
<keyword evidence="1" id="KW-0833">Ubl conjugation pathway</keyword>
<organism evidence="4 5">
    <name type="scientific">Metschnikowia bicuspidata</name>
    <dbReference type="NCBI Taxonomy" id="27322"/>
    <lineage>
        <taxon>Eukaryota</taxon>
        <taxon>Fungi</taxon>
        <taxon>Dikarya</taxon>
        <taxon>Ascomycota</taxon>
        <taxon>Saccharomycotina</taxon>
        <taxon>Pichiomycetes</taxon>
        <taxon>Metschnikowiaceae</taxon>
        <taxon>Metschnikowia</taxon>
    </lineage>
</organism>
<feature type="compositionally biased region" description="Basic and acidic residues" evidence="2">
    <location>
        <begin position="555"/>
        <end position="571"/>
    </location>
</feature>
<evidence type="ECO:0000256" key="2">
    <source>
        <dbReference type="SAM" id="MobiDB-lite"/>
    </source>
</evidence>
<evidence type="ECO:0000313" key="4">
    <source>
        <dbReference type="EMBL" id="RKP29623.1"/>
    </source>
</evidence>
<dbReference type="CDD" id="cd14279">
    <property type="entry name" value="CUE"/>
    <property type="match status" value="1"/>
</dbReference>
<feature type="region of interest" description="Disordered" evidence="2">
    <location>
        <begin position="189"/>
        <end position="214"/>
    </location>
</feature>
<dbReference type="Pfam" id="PF02845">
    <property type="entry name" value="CUE"/>
    <property type="match status" value="1"/>
</dbReference>
<dbReference type="AlphaFoldDB" id="A0A4P9ZA62"/>
<gene>
    <name evidence="4" type="ORF">METBISCDRAFT_6397</name>
</gene>
<accession>A0A4P9ZA62</accession>
<evidence type="ECO:0000313" key="5">
    <source>
        <dbReference type="Proteomes" id="UP000268321"/>
    </source>
</evidence>
<protein>
    <recommendedName>
        <fullName evidence="3">CUE domain-containing protein</fullName>
    </recommendedName>
</protein>
<evidence type="ECO:0000259" key="3">
    <source>
        <dbReference type="PROSITE" id="PS51140"/>
    </source>
</evidence>
<feature type="non-terminal residue" evidence="4">
    <location>
        <position position="1"/>
    </location>
</feature>
<dbReference type="Proteomes" id="UP000268321">
    <property type="component" value="Unassembled WGS sequence"/>
</dbReference>
<feature type="region of interest" description="Disordered" evidence="2">
    <location>
        <begin position="434"/>
        <end position="456"/>
    </location>
</feature>
<dbReference type="SUPFAM" id="SSF46934">
    <property type="entry name" value="UBA-like"/>
    <property type="match status" value="1"/>
</dbReference>
<dbReference type="GO" id="GO:0043130">
    <property type="term" value="F:ubiquitin binding"/>
    <property type="evidence" value="ECO:0007669"/>
    <property type="project" value="InterPro"/>
</dbReference>